<evidence type="ECO:0000313" key="2">
    <source>
        <dbReference type="Proteomes" id="UP000002247"/>
    </source>
</evidence>
<dbReference type="InterPro" id="IPR051839">
    <property type="entry name" value="RD_transcriptional_regulator"/>
</dbReference>
<dbReference type="InterPro" id="IPR010921">
    <property type="entry name" value="Trp_repressor/repl_initiator"/>
</dbReference>
<dbReference type="PANTHER" id="PTHR33215:SF13">
    <property type="entry name" value="PROTEIN DISTAL ANTENNA"/>
    <property type="match status" value="1"/>
</dbReference>
<dbReference type="RefSeq" id="WP_013138862.1">
    <property type="nucleotide sequence ID" value="NC_014168.1"/>
</dbReference>
<sequence length="313" mass="35001">MPRQLPPYLRSRALFLIGRHGMTAEAAAREIGVNVNTVRAWWHEHRLANDIPPAQRPHPAKVRQAALRLVFHDQLTPDEAAKTLGVKPGVVQHWANQHRKNNQLPPPERGHPDRLREEALRLVIEQGLSSARAAREVGVPTGTVAHWAKEHRKASGLPPIKARHRAEVKQEAVRLVIEDGLTYAQAALRTGTSETAVGQWAKAHRARHNLLPLSKGHPEHVREEAVRLVLEDGLSRTQAAKQTGAHTSTVEKWAARRIHELHGNPAELQAFAVGLAVNRNQTLPDIATRLRIPLGALVRWLHDDHRAKRGKHR</sequence>
<evidence type="ECO:0000313" key="1">
    <source>
        <dbReference type="EMBL" id="ADG98409.1"/>
    </source>
</evidence>
<dbReference type="OrthoDB" id="9774199at2"/>
<gene>
    <name evidence="1" type="ordered locus">Srot_1952</name>
</gene>
<dbReference type="HOGENOM" id="CLU_888242_0_0_11"/>
<dbReference type="EMBL" id="CP001958">
    <property type="protein sequence ID" value="ADG98409.1"/>
    <property type="molecule type" value="Genomic_DNA"/>
</dbReference>
<dbReference type="Proteomes" id="UP000002247">
    <property type="component" value="Chromosome"/>
</dbReference>
<name>D6Z8X9_SEGRD</name>
<keyword evidence="2" id="KW-1185">Reference proteome</keyword>
<proteinExistence type="predicted"/>
<dbReference type="PANTHER" id="PTHR33215">
    <property type="entry name" value="PROTEIN DISTAL ANTENNA"/>
    <property type="match status" value="1"/>
</dbReference>
<reference evidence="1 2" key="1">
    <citation type="journal article" date="2010" name="Stand. Genomic Sci.">
        <title>Complete genome sequence of Segniliparus rotundus type strain (CDC 1076).</title>
        <authorList>
            <person name="Sikorski J."/>
            <person name="Lapidus A."/>
            <person name="Copeland A."/>
            <person name="Misra M."/>
            <person name="Glavina Del Rio T."/>
            <person name="Nolan M."/>
            <person name="Lucas S."/>
            <person name="Chen F."/>
            <person name="Tice H."/>
            <person name="Cheng J.F."/>
            <person name="Jando M."/>
            <person name="Schneider S."/>
            <person name="Bruce D."/>
            <person name="Goodwin L."/>
            <person name="Pitluck S."/>
            <person name="Liolios K."/>
            <person name="Mikhailova N."/>
            <person name="Pati A."/>
            <person name="Ivanova N."/>
            <person name="Mavromatis K."/>
            <person name="Chen A."/>
            <person name="Palaniappan K."/>
            <person name="Chertkov O."/>
            <person name="Land M."/>
            <person name="Hauser L."/>
            <person name="Chang Y.J."/>
            <person name="Jeffries C.D."/>
            <person name="Brettin T."/>
            <person name="Detter J.C."/>
            <person name="Han C."/>
            <person name="Rohde M."/>
            <person name="Goker M."/>
            <person name="Bristow J."/>
            <person name="Eisen J.A."/>
            <person name="Markowitz V."/>
            <person name="Hugenholtz P."/>
            <person name="Kyrpides N.C."/>
            <person name="Klenk H.P."/>
        </authorList>
    </citation>
    <scope>NUCLEOTIDE SEQUENCE [LARGE SCALE GENOMIC DNA]</scope>
    <source>
        <strain evidence="2">ATCC BAA-972 / CDC 1076 / CIP 108378 / DSM 44985 / JCM 13578</strain>
    </source>
</reference>
<accession>D6Z8X9</accession>
<dbReference type="eggNOG" id="COG2963">
    <property type="taxonomic scope" value="Bacteria"/>
</dbReference>
<dbReference type="GO" id="GO:0043565">
    <property type="term" value="F:sequence-specific DNA binding"/>
    <property type="evidence" value="ECO:0007669"/>
    <property type="project" value="InterPro"/>
</dbReference>
<dbReference type="GO" id="GO:0004803">
    <property type="term" value="F:transposase activity"/>
    <property type="evidence" value="ECO:0007669"/>
    <property type="project" value="InterPro"/>
</dbReference>
<dbReference type="SUPFAM" id="SSF48295">
    <property type="entry name" value="TrpR-like"/>
    <property type="match status" value="1"/>
</dbReference>
<dbReference type="AlphaFoldDB" id="D6Z8X9"/>
<protein>
    <submittedName>
        <fullName evidence="1">Uncharacterized protein</fullName>
    </submittedName>
</protein>
<dbReference type="GO" id="GO:0006313">
    <property type="term" value="P:DNA transposition"/>
    <property type="evidence" value="ECO:0007669"/>
    <property type="project" value="InterPro"/>
</dbReference>
<organism evidence="1 2">
    <name type="scientific">Segniliparus rotundus (strain ATCC BAA-972 / CDC 1076 / CIP 108378 / DSM 44985 / JCM 13578)</name>
    <dbReference type="NCBI Taxonomy" id="640132"/>
    <lineage>
        <taxon>Bacteria</taxon>
        <taxon>Bacillati</taxon>
        <taxon>Actinomycetota</taxon>
        <taxon>Actinomycetes</taxon>
        <taxon>Mycobacteriales</taxon>
        <taxon>Segniliparaceae</taxon>
        <taxon>Segniliparus</taxon>
    </lineage>
</organism>
<dbReference type="KEGG" id="srt:Srot_1952"/>
<dbReference type="SUPFAM" id="SSF46689">
    <property type="entry name" value="Homeodomain-like"/>
    <property type="match status" value="1"/>
</dbReference>
<dbReference type="InterPro" id="IPR009057">
    <property type="entry name" value="Homeodomain-like_sf"/>
</dbReference>